<organism evidence="1 2">
    <name type="scientific">Corynebacterium suranareeae</name>
    <dbReference type="NCBI Taxonomy" id="2506452"/>
    <lineage>
        <taxon>Bacteria</taxon>
        <taxon>Bacillati</taxon>
        <taxon>Actinomycetota</taxon>
        <taxon>Actinomycetes</taxon>
        <taxon>Mycobacteriales</taxon>
        <taxon>Corynebacteriaceae</taxon>
        <taxon>Corynebacterium</taxon>
    </lineage>
</organism>
<proteinExistence type="predicted"/>
<dbReference type="AlphaFoldDB" id="A0A160PR15"/>
<sequence length="137" mass="15071">MSNEEFIKKLANRDAEALNELDTVAATIQYAAVTNDESSTYSAAVLLSNTVTELRRIEEARLSDTLMPERATVQFFNEAGLSCGQEQWRIPDTAIDAEGMKDSPDYREINTGVGTGSCIIVVPEQAPWFKPAIIKQA</sequence>
<keyword evidence="2" id="KW-1185">Reference proteome</keyword>
<reference evidence="1 2" key="1">
    <citation type="submission" date="2016-02" db="EMBL/GenBank/DDBJ databases">
        <title>Corynebacterium glutamicum N24 whole genome sequencing project.</title>
        <authorList>
            <person name="Matsutani M."/>
            <person name="Nangtapong N."/>
            <person name="Yakushi T."/>
            <person name="Matsushita K."/>
        </authorList>
    </citation>
    <scope>NUCLEOTIDE SEQUENCE [LARGE SCALE GENOMIC DNA]</scope>
    <source>
        <strain evidence="1 2">N24</strain>
    </source>
</reference>
<name>A0A160PR15_9CORY</name>
<gene>
    <name evidence="1" type="ORF">N24_1782</name>
</gene>
<dbReference type="KEGG" id="csur:N24_1782"/>
<dbReference type="Proteomes" id="UP000218244">
    <property type="component" value="Chromosome"/>
</dbReference>
<dbReference type="RefSeq" id="WP_096456250.1">
    <property type="nucleotide sequence ID" value="NZ_AP017369.1"/>
</dbReference>
<protein>
    <submittedName>
        <fullName evidence="1">Uncharacterized protein</fullName>
    </submittedName>
</protein>
<accession>A0A160PR15</accession>
<evidence type="ECO:0000313" key="2">
    <source>
        <dbReference type="Proteomes" id="UP000218244"/>
    </source>
</evidence>
<evidence type="ECO:0000313" key="1">
    <source>
        <dbReference type="EMBL" id="BAU96044.1"/>
    </source>
</evidence>
<dbReference type="EMBL" id="AP017369">
    <property type="protein sequence ID" value="BAU96044.1"/>
    <property type="molecule type" value="Genomic_DNA"/>
</dbReference>